<comment type="caution">
    <text evidence="1">The sequence shown here is derived from an EMBL/GenBank/DDBJ whole genome shotgun (WGS) entry which is preliminary data.</text>
</comment>
<reference evidence="1" key="1">
    <citation type="submission" date="2023-03" db="EMBL/GenBank/DDBJ databases">
        <authorList>
            <person name="Steffen K."/>
            <person name="Cardenas P."/>
        </authorList>
    </citation>
    <scope>NUCLEOTIDE SEQUENCE</scope>
</reference>
<organism evidence="1 2">
    <name type="scientific">Geodia barretti</name>
    <name type="common">Barrett's horny sponge</name>
    <dbReference type="NCBI Taxonomy" id="519541"/>
    <lineage>
        <taxon>Eukaryota</taxon>
        <taxon>Metazoa</taxon>
        <taxon>Porifera</taxon>
        <taxon>Demospongiae</taxon>
        <taxon>Heteroscleromorpha</taxon>
        <taxon>Tetractinellida</taxon>
        <taxon>Astrophorina</taxon>
        <taxon>Geodiidae</taxon>
        <taxon>Geodia</taxon>
    </lineage>
</organism>
<name>A0AA35SXB8_GEOBA</name>
<keyword evidence="2" id="KW-1185">Reference proteome</keyword>
<dbReference type="Proteomes" id="UP001174909">
    <property type="component" value="Unassembled WGS sequence"/>
</dbReference>
<dbReference type="AlphaFoldDB" id="A0AA35SXB8"/>
<accession>A0AA35SXB8</accession>
<evidence type="ECO:0000313" key="2">
    <source>
        <dbReference type="Proteomes" id="UP001174909"/>
    </source>
</evidence>
<evidence type="ECO:0000313" key="1">
    <source>
        <dbReference type="EMBL" id="CAI8037309.1"/>
    </source>
</evidence>
<sequence>MTLNCVEEAYYVAHLGLHPGMQFYASRFGLAIAAEAITAAGKCATSDDVKILIELFRSVIQKGRFSPFWKMPIVPVCEALLLNILTGRLHAEFMLHLQRDQSNPLLKTEEIKYQLYENDLRWVCPVEDKDATRERAMEALLQAKGLSWSDVSDSMCSVLSPRTPDGWLLQLNYLDGNLPFSTLRGFEFNIGSENPCIKLNAIPARSGQKGLFSAVDVHTVLQIPKKELFPIVFSLDAPSDSQRFHPFQQLRFEPSSLENTDLLHTLLQTDYLMKCFSVGSDVSAKPPFKQRDCSEGLTANLPPHLQKVLAPVAERGSCRNKTSRFWIQADEIQYNVTQTGPVVYCRIGAVKMAVRTSPQFPGLDGKLHDVDDEDPDSPESQFAKDLTENYDEISKFFPMFGRLRELCKLQVFGIILGGLLEDMQSKANGEGISIPPRVIRDIQADARREN</sequence>
<protein>
    <submittedName>
        <fullName evidence="1">Uncharacterized protein</fullName>
    </submittedName>
</protein>
<dbReference type="EMBL" id="CASHTH010002923">
    <property type="protein sequence ID" value="CAI8037309.1"/>
    <property type="molecule type" value="Genomic_DNA"/>
</dbReference>
<proteinExistence type="predicted"/>
<gene>
    <name evidence="1" type="ORF">GBAR_LOCUS20850</name>
</gene>